<keyword evidence="2" id="KW-1133">Transmembrane helix</keyword>
<name>A0A517MYR6_9BACT</name>
<feature type="region of interest" description="Disordered" evidence="1">
    <location>
        <begin position="108"/>
        <end position="128"/>
    </location>
</feature>
<accession>A0A517MYR6</accession>
<evidence type="ECO:0000313" key="3">
    <source>
        <dbReference type="EMBL" id="QDT00033.1"/>
    </source>
</evidence>
<dbReference type="Proteomes" id="UP000319852">
    <property type="component" value="Chromosome"/>
</dbReference>
<dbReference type="EMBL" id="CP036263">
    <property type="protein sequence ID" value="QDT00033.1"/>
    <property type="molecule type" value="Genomic_DNA"/>
</dbReference>
<organism evidence="3 4">
    <name type="scientific">Adhaeretor mobilis</name>
    <dbReference type="NCBI Taxonomy" id="1930276"/>
    <lineage>
        <taxon>Bacteria</taxon>
        <taxon>Pseudomonadati</taxon>
        <taxon>Planctomycetota</taxon>
        <taxon>Planctomycetia</taxon>
        <taxon>Pirellulales</taxon>
        <taxon>Lacipirellulaceae</taxon>
        <taxon>Adhaeretor</taxon>
    </lineage>
</organism>
<keyword evidence="2" id="KW-0812">Transmembrane</keyword>
<evidence type="ECO:0000256" key="1">
    <source>
        <dbReference type="SAM" id="MobiDB-lite"/>
    </source>
</evidence>
<protein>
    <submittedName>
        <fullName evidence="3">Uncharacterized protein</fullName>
    </submittedName>
</protein>
<reference evidence="3 4" key="1">
    <citation type="submission" date="2019-02" db="EMBL/GenBank/DDBJ databases">
        <title>Deep-cultivation of Planctomycetes and their phenomic and genomic characterization uncovers novel biology.</title>
        <authorList>
            <person name="Wiegand S."/>
            <person name="Jogler M."/>
            <person name="Boedeker C."/>
            <person name="Pinto D."/>
            <person name="Vollmers J."/>
            <person name="Rivas-Marin E."/>
            <person name="Kohn T."/>
            <person name="Peeters S.H."/>
            <person name="Heuer A."/>
            <person name="Rast P."/>
            <person name="Oberbeckmann S."/>
            <person name="Bunk B."/>
            <person name="Jeske O."/>
            <person name="Meyerdierks A."/>
            <person name="Storesund J.E."/>
            <person name="Kallscheuer N."/>
            <person name="Luecker S."/>
            <person name="Lage O.M."/>
            <person name="Pohl T."/>
            <person name="Merkel B.J."/>
            <person name="Hornburger P."/>
            <person name="Mueller R.-W."/>
            <person name="Bruemmer F."/>
            <person name="Labrenz M."/>
            <person name="Spormann A.M."/>
            <person name="Op den Camp H."/>
            <person name="Overmann J."/>
            <person name="Amann R."/>
            <person name="Jetten M.S.M."/>
            <person name="Mascher T."/>
            <person name="Medema M.H."/>
            <person name="Devos D.P."/>
            <person name="Kaster A.-K."/>
            <person name="Ovreas L."/>
            <person name="Rohde M."/>
            <person name="Galperin M.Y."/>
            <person name="Jogler C."/>
        </authorList>
    </citation>
    <scope>NUCLEOTIDE SEQUENCE [LARGE SCALE GENOMIC DNA]</scope>
    <source>
        <strain evidence="3 4">HG15A2</strain>
    </source>
</reference>
<evidence type="ECO:0000256" key="2">
    <source>
        <dbReference type="SAM" id="Phobius"/>
    </source>
</evidence>
<proteinExistence type="predicted"/>
<feature type="compositionally biased region" description="Basic and acidic residues" evidence="1">
    <location>
        <begin position="108"/>
        <end position="118"/>
    </location>
</feature>
<dbReference type="AlphaFoldDB" id="A0A517MYR6"/>
<feature type="transmembrane region" description="Helical" evidence="2">
    <location>
        <begin position="317"/>
        <end position="336"/>
    </location>
</feature>
<dbReference type="KEGG" id="amob:HG15A2_33680"/>
<gene>
    <name evidence="3" type="ORF">HG15A2_33680</name>
</gene>
<keyword evidence="4" id="KW-1185">Reference proteome</keyword>
<evidence type="ECO:0000313" key="4">
    <source>
        <dbReference type="Proteomes" id="UP000319852"/>
    </source>
</evidence>
<sequence length="366" mass="40767">MRAIGTIGADFHPEARLKYFAAMRFQSSKPDRVQPVSRGLRLKLWLLLGMLAMVGMMMRHLQQPATAEKLGRLFSLQENASPVGEERKRMLSDELDFRESAASDVLKIDPSKEPHPEESANGETTRVRMKQAASVTDELRGDDDLTSLLDNVEDNALFLKSEEEAWLAVLEAVRSEGVDGLSEKSIGQLAYAQLIEQPKVYRGRVVTVHGTVLREEELTPVDNELGIANYHRLVISPTGGGQWPFVVYAISLPETFPRGEKLREEVTVHGYFFKNWSYPHSQGYGLAPIVVANSVEWQPRPPSAELKVKSTAELPPWWAIASVAVAALLLVRLLSWNTRRVSTVSKAREAANAASLQRLAERETGD</sequence>
<keyword evidence="2" id="KW-0472">Membrane</keyword>